<comment type="caution">
    <text evidence="3">The sequence shown here is derived from an EMBL/GenBank/DDBJ whole genome shotgun (WGS) entry which is preliminary data.</text>
</comment>
<dbReference type="EMBL" id="QJJK01000011">
    <property type="protein sequence ID" value="PXW54550.1"/>
    <property type="molecule type" value="Genomic_DNA"/>
</dbReference>
<dbReference type="InterPro" id="IPR036457">
    <property type="entry name" value="PPM-type-like_dom_sf"/>
</dbReference>
<protein>
    <submittedName>
        <fullName evidence="3">Protein phosphatase 2C-like protein</fullName>
    </submittedName>
</protein>
<reference evidence="3 4" key="1">
    <citation type="submission" date="2018-05" db="EMBL/GenBank/DDBJ databases">
        <title>Genomic Encyclopedia of Type Strains, Phase IV (KMG-IV): sequencing the most valuable type-strain genomes for metagenomic binning, comparative biology and taxonomic classification.</title>
        <authorList>
            <person name="Goeker M."/>
        </authorList>
    </citation>
    <scope>NUCLEOTIDE SEQUENCE [LARGE SCALE GENOMIC DNA]</scope>
    <source>
        <strain evidence="3 4">DSM 6462</strain>
    </source>
</reference>
<keyword evidence="1" id="KW-0812">Transmembrane</keyword>
<keyword evidence="4" id="KW-1185">Reference proteome</keyword>
<sequence>MPAVKAAANWQIATQSVRGASHEQSGAPNQDAVGAQLLTEARGVVLAVADGHGDDRHARSDRGSRFAVAAGIEVVAAWMEQAATLAEADLRRSAQGLPARIVKAWRAKVEADVKADPPADRHDLEGEGVELLYGSTLVVAGIGGRFDVFLQVGDGDILSVAPDGAVKRRARGRTDLPSHLTESMCQADAVDRFRMEFVMRGRRGGDALVMLSSDGYANSFADDAAFLKVGLDLKGLLEGRGLDHVADKLAQWLTETSHEGSGDDISLALAWDASPRENRRRKRRLLARAGLSLVLLAILIPLVTWAYFPSAWNNLKPAKWPQVLASLVEKIQGRQGAGDAVQAAPEDLPPLP</sequence>
<evidence type="ECO:0000313" key="3">
    <source>
        <dbReference type="EMBL" id="PXW54550.1"/>
    </source>
</evidence>
<feature type="transmembrane region" description="Helical" evidence="1">
    <location>
        <begin position="285"/>
        <end position="308"/>
    </location>
</feature>
<dbReference type="Proteomes" id="UP000248021">
    <property type="component" value="Unassembled WGS sequence"/>
</dbReference>
<dbReference type="Pfam" id="PF13672">
    <property type="entry name" value="PP2C_2"/>
    <property type="match status" value="1"/>
</dbReference>
<feature type="domain" description="PPM-type phosphatase" evidence="2">
    <location>
        <begin position="18"/>
        <end position="253"/>
    </location>
</feature>
<evidence type="ECO:0000313" key="4">
    <source>
        <dbReference type="Proteomes" id="UP000248021"/>
    </source>
</evidence>
<dbReference type="OrthoDB" id="9805674at2"/>
<dbReference type="Gene3D" id="3.60.40.10">
    <property type="entry name" value="PPM-type phosphatase domain"/>
    <property type="match status" value="1"/>
</dbReference>
<accession>A0A2V3TXN1</accession>
<organism evidence="3 4">
    <name type="scientific">Chelatococcus asaccharovorans</name>
    <dbReference type="NCBI Taxonomy" id="28210"/>
    <lineage>
        <taxon>Bacteria</taxon>
        <taxon>Pseudomonadati</taxon>
        <taxon>Pseudomonadota</taxon>
        <taxon>Alphaproteobacteria</taxon>
        <taxon>Hyphomicrobiales</taxon>
        <taxon>Chelatococcaceae</taxon>
        <taxon>Chelatococcus</taxon>
    </lineage>
</organism>
<dbReference type="RefSeq" id="WP_110377020.1">
    <property type="nucleotide sequence ID" value="NZ_JAHBRY010000001.1"/>
</dbReference>
<evidence type="ECO:0000256" key="1">
    <source>
        <dbReference type="SAM" id="Phobius"/>
    </source>
</evidence>
<name>A0A2V3TXN1_9HYPH</name>
<dbReference type="AlphaFoldDB" id="A0A2V3TXN1"/>
<keyword evidence="1" id="KW-1133">Transmembrane helix</keyword>
<proteinExistence type="predicted"/>
<evidence type="ECO:0000259" key="2">
    <source>
        <dbReference type="Pfam" id="PF13672"/>
    </source>
</evidence>
<keyword evidence="1" id="KW-0472">Membrane</keyword>
<gene>
    <name evidence="3" type="ORF">C7450_11181</name>
</gene>
<dbReference type="InterPro" id="IPR001932">
    <property type="entry name" value="PPM-type_phosphatase-like_dom"/>
</dbReference>
<dbReference type="SUPFAM" id="SSF81606">
    <property type="entry name" value="PP2C-like"/>
    <property type="match status" value="1"/>
</dbReference>